<feature type="compositionally biased region" description="Basic and acidic residues" evidence="1">
    <location>
        <begin position="32"/>
        <end position="42"/>
    </location>
</feature>
<proteinExistence type="predicted"/>
<sequence>MPSGAKKRKAAKKKKEKEANINPSPNNPEGTDDSKSQDERGSDGGSPAFQDHRNHPQPFTEGSEELGERDPSSVRVIVPEDKATEEVSGGVENSQEVGLQDGVVAIERDLKHEDDSQSKNITVECIESAKKSYDGDHRRSSSSSSSSSDDDSRTVEKKSNKEATHSVSIATSYDDLVKPIDPEDVPAGKTSDSIAQMSPVVDSVKPVAPVSEETLNVLESAPIENTMVSDVIKLEKGAEKLFTGAPIFEFSAKKVENKVLLDENGDASSSVLESESKRNEDEILPSSGGPVAQTSNGAESIKEPEIPEYSENQPLVAPAPRVVQKTPWWNCCGIFDVITGSSR</sequence>
<evidence type="ECO:0000256" key="1">
    <source>
        <dbReference type="SAM" id="MobiDB-lite"/>
    </source>
</evidence>
<dbReference type="GeneID" id="107413303"/>
<dbReference type="Proteomes" id="UP001652623">
    <property type="component" value="Chromosome 1"/>
</dbReference>
<dbReference type="RefSeq" id="XP_048337091.2">
    <property type="nucleotide sequence ID" value="XM_048481134.2"/>
</dbReference>
<gene>
    <name evidence="3" type="primary">LOC107413303</name>
</gene>
<dbReference type="PANTHER" id="PTHR37187:SF19">
    <property type="entry name" value="(RAPE) HYPOTHETICAL PROTEIN"/>
    <property type="match status" value="1"/>
</dbReference>
<dbReference type="PANTHER" id="PTHR37187">
    <property type="entry name" value="EXPRESSED PROTEIN"/>
    <property type="match status" value="1"/>
</dbReference>
<feature type="compositionally biased region" description="Basic residues" evidence="1">
    <location>
        <begin position="1"/>
        <end position="15"/>
    </location>
</feature>
<organism evidence="2 3">
    <name type="scientific">Ziziphus jujuba</name>
    <name type="common">Chinese jujube</name>
    <name type="synonym">Ziziphus sativa</name>
    <dbReference type="NCBI Taxonomy" id="326968"/>
    <lineage>
        <taxon>Eukaryota</taxon>
        <taxon>Viridiplantae</taxon>
        <taxon>Streptophyta</taxon>
        <taxon>Embryophyta</taxon>
        <taxon>Tracheophyta</taxon>
        <taxon>Spermatophyta</taxon>
        <taxon>Magnoliopsida</taxon>
        <taxon>eudicotyledons</taxon>
        <taxon>Gunneridae</taxon>
        <taxon>Pentapetalae</taxon>
        <taxon>rosids</taxon>
        <taxon>fabids</taxon>
        <taxon>Rosales</taxon>
        <taxon>Rhamnaceae</taxon>
        <taxon>Paliureae</taxon>
        <taxon>Ziziphus</taxon>
    </lineage>
</organism>
<feature type="region of interest" description="Disordered" evidence="1">
    <location>
        <begin position="265"/>
        <end position="315"/>
    </location>
</feature>
<protein>
    <submittedName>
        <fullName evidence="3">Uncharacterized protein LOC107413303 isoform X1</fullName>
    </submittedName>
</protein>
<accession>A0ABM3IWV9</accession>
<feature type="compositionally biased region" description="Basic and acidic residues" evidence="1">
    <location>
        <begin position="150"/>
        <end position="164"/>
    </location>
</feature>
<name>A0ABM3IWV9_ZIZJJ</name>
<feature type="compositionally biased region" description="Basic and acidic residues" evidence="1">
    <location>
        <begin position="128"/>
        <end position="139"/>
    </location>
</feature>
<reference evidence="3" key="1">
    <citation type="submission" date="2025-08" db="UniProtKB">
        <authorList>
            <consortium name="RefSeq"/>
        </authorList>
    </citation>
    <scope>IDENTIFICATION</scope>
    <source>
        <tissue evidence="3">Seedling</tissue>
    </source>
</reference>
<feature type="compositionally biased region" description="Basic and acidic residues" evidence="1">
    <location>
        <begin position="66"/>
        <end position="85"/>
    </location>
</feature>
<keyword evidence="2" id="KW-1185">Reference proteome</keyword>
<feature type="region of interest" description="Disordered" evidence="1">
    <location>
        <begin position="1"/>
        <end position="100"/>
    </location>
</feature>
<feature type="region of interest" description="Disordered" evidence="1">
    <location>
        <begin position="128"/>
        <end position="196"/>
    </location>
</feature>
<evidence type="ECO:0000313" key="2">
    <source>
        <dbReference type="Proteomes" id="UP001652623"/>
    </source>
</evidence>
<evidence type="ECO:0000313" key="3">
    <source>
        <dbReference type="RefSeq" id="XP_048337091.2"/>
    </source>
</evidence>